<comment type="similarity">
    <text evidence="5">Belongs to the SAT4 family.</text>
</comment>
<evidence type="ECO:0000256" key="3">
    <source>
        <dbReference type="ARBA" id="ARBA00022989"/>
    </source>
</evidence>
<dbReference type="GeneID" id="96081740"/>
<protein>
    <recommendedName>
        <fullName evidence="8">Rhodopsin domain-containing protein</fullName>
    </recommendedName>
</protein>
<dbReference type="Proteomes" id="UP001578633">
    <property type="component" value="Chromosome 1"/>
</dbReference>
<dbReference type="InterPro" id="IPR049326">
    <property type="entry name" value="Rhodopsin_dom_fungi"/>
</dbReference>
<keyword evidence="10" id="KW-1185">Reference proteome</keyword>
<keyword evidence="4 7" id="KW-0472">Membrane</keyword>
<feature type="transmembrane region" description="Helical" evidence="7">
    <location>
        <begin position="107"/>
        <end position="125"/>
    </location>
</feature>
<comment type="caution">
    <text evidence="9">The sequence shown here is derived from an EMBL/GenBank/DDBJ whole genome shotgun (WGS) entry which is preliminary data.</text>
</comment>
<dbReference type="InterPro" id="IPR052337">
    <property type="entry name" value="SAT4-like"/>
</dbReference>
<feature type="transmembrane region" description="Helical" evidence="7">
    <location>
        <begin position="137"/>
        <end position="164"/>
    </location>
</feature>
<evidence type="ECO:0000256" key="2">
    <source>
        <dbReference type="ARBA" id="ARBA00022692"/>
    </source>
</evidence>
<feature type="region of interest" description="Disordered" evidence="6">
    <location>
        <begin position="274"/>
        <end position="335"/>
    </location>
</feature>
<evidence type="ECO:0000313" key="10">
    <source>
        <dbReference type="Proteomes" id="UP001578633"/>
    </source>
</evidence>
<evidence type="ECO:0000313" key="9">
    <source>
        <dbReference type="EMBL" id="KAL1801076.1"/>
    </source>
</evidence>
<reference evidence="9 10" key="1">
    <citation type="submission" date="2024-09" db="EMBL/GenBank/DDBJ databases">
        <title>T2T genomes of carrot and Alternaria dauci and their utility for understanding host-pathogen interaction during carrot leaf blight disease.</title>
        <authorList>
            <person name="Liu W."/>
            <person name="Xu S."/>
            <person name="Ou C."/>
            <person name="Liu X."/>
            <person name="Zhuang F."/>
            <person name="Deng X.W."/>
        </authorList>
    </citation>
    <scope>NUCLEOTIDE SEQUENCE [LARGE SCALE GENOMIC DNA]</scope>
    <source>
        <strain evidence="9 10">A2016</strain>
    </source>
</reference>
<feature type="transmembrane region" description="Helical" evidence="7">
    <location>
        <begin position="20"/>
        <end position="44"/>
    </location>
</feature>
<dbReference type="EMBL" id="JBHGVX010000001">
    <property type="protein sequence ID" value="KAL1801076.1"/>
    <property type="molecule type" value="Genomic_DNA"/>
</dbReference>
<organism evidence="9 10">
    <name type="scientific">Alternaria dauci</name>
    <dbReference type="NCBI Taxonomy" id="48095"/>
    <lineage>
        <taxon>Eukaryota</taxon>
        <taxon>Fungi</taxon>
        <taxon>Dikarya</taxon>
        <taxon>Ascomycota</taxon>
        <taxon>Pezizomycotina</taxon>
        <taxon>Dothideomycetes</taxon>
        <taxon>Pleosporomycetidae</taxon>
        <taxon>Pleosporales</taxon>
        <taxon>Pleosporineae</taxon>
        <taxon>Pleosporaceae</taxon>
        <taxon>Alternaria</taxon>
        <taxon>Alternaria sect. Porri</taxon>
    </lineage>
</organism>
<name>A0ABR3UX90_9PLEO</name>
<gene>
    <name evidence="9" type="ORF">ACET3X_001418</name>
</gene>
<keyword evidence="2 7" id="KW-0812">Transmembrane</keyword>
<dbReference type="RefSeq" id="XP_069311660.1">
    <property type="nucleotide sequence ID" value="XM_069446707.1"/>
</dbReference>
<evidence type="ECO:0000256" key="6">
    <source>
        <dbReference type="SAM" id="MobiDB-lite"/>
    </source>
</evidence>
<accession>A0ABR3UX90</accession>
<dbReference type="PANTHER" id="PTHR33048">
    <property type="entry name" value="PTH11-LIKE INTEGRAL MEMBRANE PROTEIN (AFU_ORTHOLOGUE AFUA_5G11245)"/>
    <property type="match status" value="1"/>
</dbReference>
<dbReference type="PANTHER" id="PTHR33048:SF96">
    <property type="entry name" value="INTEGRAL MEMBRANE PROTEIN"/>
    <property type="match status" value="1"/>
</dbReference>
<sequence>MIVKISLAIFFVRIIVRRCYLILVYVTVSVNIISSTTAFFYSLFRCGPSLDKYVINQMMGKCAPRELDSFIAYQQAAFSTFTDFVFLLLPIPILWYANMDLRSKISVGFALCLATMGCICSGIRFRYIEGLMQSDDFFWNAVNISIWSTVEAGACIIAGCLATLRPLMKCVLRQARESSVVSNCAHHISKSLRSTHRTNDEQSKVHSVSQPSRRDVALSDIDQSNFSNEHKASLSDLVTKSSNTESVARPDSAVTSFASEMGFRGRMSTDAILGRTESDATDIPPWEKEKEQRLQQPARISWTLHRRHTNDESVSGRSKSAPVLPGRFKQADDAV</sequence>
<evidence type="ECO:0000259" key="8">
    <source>
        <dbReference type="Pfam" id="PF20684"/>
    </source>
</evidence>
<comment type="subcellular location">
    <subcellularLocation>
        <location evidence="1">Membrane</location>
        <topology evidence="1">Multi-pass membrane protein</topology>
    </subcellularLocation>
</comment>
<feature type="transmembrane region" description="Helical" evidence="7">
    <location>
        <begin position="76"/>
        <end position="95"/>
    </location>
</feature>
<dbReference type="Pfam" id="PF20684">
    <property type="entry name" value="Fung_rhodopsin"/>
    <property type="match status" value="1"/>
</dbReference>
<feature type="domain" description="Rhodopsin" evidence="8">
    <location>
        <begin position="2"/>
        <end position="169"/>
    </location>
</feature>
<keyword evidence="3 7" id="KW-1133">Transmembrane helix</keyword>
<feature type="compositionally biased region" description="Polar residues" evidence="6">
    <location>
        <begin position="236"/>
        <end position="246"/>
    </location>
</feature>
<feature type="region of interest" description="Disordered" evidence="6">
    <location>
        <begin position="232"/>
        <end position="253"/>
    </location>
</feature>
<proteinExistence type="inferred from homology"/>
<evidence type="ECO:0000256" key="4">
    <source>
        <dbReference type="ARBA" id="ARBA00023136"/>
    </source>
</evidence>
<evidence type="ECO:0000256" key="5">
    <source>
        <dbReference type="ARBA" id="ARBA00038359"/>
    </source>
</evidence>
<evidence type="ECO:0000256" key="7">
    <source>
        <dbReference type="SAM" id="Phobius"/>
    </source>
</evidence>
<evidence type="ECO:0000256" key="1">
    <source>
        <dbReference type="ARBA" id="ARBA00004141"/>
    </source>
</evidence>
<feature type="region of interest" description="Disordered" evidence="6">
    <location>
        <begin position="192"/>
        <end position="214"/>
    </location>
</feature>